<evidence type="ECO:0000256" key="6">
    <source>
        <dbReference type="SAM" id="MobiDB-lite"/>
    </source>
</evidence>
<evidence type="ECO:0000256" key="3">
    <source>
        <dbReference type="ARBA" id="ARBA00022553"/>
    </source>
</evidence>
<comment type="caution">
    <text evidence="8">The sequence shown here is derived from an EMBL/GenBank/DDBJ whole genome shotgun (WGS) entry which is preliminary data.</text>
</comment>
<keyword evidence="9" id="KW-1185">Reference proteome</keyword>
<dbReference type="InterPro" id="IPR050428">
    <property type="entry name" value="TCS_sensor_his_kinase"/>
</dbReference>
<dbReference type="InterPro" id="IPR036890">
    <property type="entry name" value="HATPase_C_sf"/>
</dbReference>
<organism evidence="8 9">
    <name type="scientific">Sphaerisporangium flaviroseum</name>
    <dbReference type="NCBI Taxonomy" id="509199"/>
    <lineage>
        <taxon>Bacteria</taxon>
        <taxon>Bacillati</taxon>
        <taxon>Actinomycetota</taxon>
        <taxon>Actinomycetes</taxon>
        <taxon>Streptosporangiales</taxon>
        <taxon>Streptosporangiaceae</taxon>
        <taxon>Sphaerisporangium</taxon>
    </lineage>
</organism>
<feature type="compositionally biased region" description="Gly residues" evidence="6">
    <location>
        <begin position="667"/>
        <end position="687"/>
    </location>
</feature>
<dbReference type="EMBL" id="BAAAZR010000001">
    <property type="protein sequence ID" value="GAA3793006.1"/>
    <property type="molecule type" value="Genomic_DNA"/>
</dbReference>
<protein>
    <recommendedName>
        <fullName evidence="2">histidine kinase</fullName>
        <ecNumber evidence="2">2.7.13.3</ecNumber>
    </recommendedName>
</protein>
<feature type="compositionally biased region" description="Gly residues" evidence="6">
    <location>
        <begin position="703"/>
        <end position="714"/>
    </location>
</feature>
<dbReference type="InterPro" id="IPR013587">
    <property type="entry name" value="Nitrate/nitrite_sensing"/>
</dbReference>
<dbReference type="Gene3D" id="3.30.565.10">
    <property type="entry name" value="Histidine kinase-like ATPase, C-terminal domain"/>
    <property type="match status" value="1"/>
</dbReference>
<dbReference type="PANTHER" id="PTHR45436">
    <property type="entry name" value="SENSOR HISTIDINE KINASE YKOH"/>
    <property type="match status" value="1"/>
</dbReference>
<dbReference type="RefSeq" id="WP_344934784.1">
    <property type="nucleotide sequence ID" value="NZ_BAAAZR010000001.1"/>
</dbReference>
<keyword evidence="4" id="KW-0808">Transferase</keyword>
<dbReference type="Pfam" id="PF08376">
    <property type="entry name" value="NIT"/>
    <property type="match status" value="1"/>
</dbReference>
<dbReference type="InterPro" id="IPR003594">
    <property type="entry name" value="HATPase_dom"/>
</dbReference>
<dbReference type="SMART" id="SM00387">
    <property type="entry name" value="HATPase_c"/>
    <property type="match status" value="1"/>
</dbReference>
<keyword evidence="3" id="KW-0597">Phosphoprotein</keyword>
<dbReference type="SUPFAM" id="SSF55874">
    <property type="entry name" value="ATPase domain of HSP90 chaperone/DNA topoisomerase II/histidine kinase"/>
    <property type="match status" value="1"/>
</dbReference>
<evidence type="ECO:0000256" key="5">
    <source>
        <dbReference type="ARBA" id="ARBA00022777"/>
    </source>
</evidence>
<dbReference type="Pfam" id="PF02518">
    <property type="entry name" value="HATPase_c"/>
    <property type="match status" value="1"/>
</dbReference>
<evidence type="ECO:0000256" key="1">
    <source>
        <dbReference type="ARBA" id="ARBA00000085"/>
    </source>
</evidence>
<evidence type="ECO:0000313" key="8">
    <source>
        <dbReference type="EMBL" id="GAA3793006.1"/>
    </source>
</evidence>
<reference evidence="9" key="1">
    <citation type="journal article" date="2019" name="Int. J. Syst. Evol. Microbiol.">
        <title>The Global Catalogue of Microorganisms (GCM) 10K type strain sequencing project: providing services to taxonomists for standard genome sequencing and annotation.</title>
        <authorList>
            <consortium name="The Broad Institute Genomics Platform"/>
            <consortium name="The Broad Institute Genome Sequencing Center for Infectious Disease"/>
            <person name="Wu L."/>
            <person name="Ma J."/>
        </authorList>
    </citation>
    <scope>NUCLEOTIDE SEQUENCE [LARGE SCALE GENOMIC DNA]</scope>
    <source>
        <strain evidence="9">JCM 16908</strain>
    </source>
</reference>
<dbReference type="PANTHER" id="PTHR45436:SF5">
    <property type="entry name" value="SENSOR HISTIDINE KINASE TRCS"/>
    <property type="match status" value="1"/>
</dbReference>
<evidence type="ECO:0000256" key="4">
    <source>
        <dbReference type="ARBA" id="ARBA00022679"/>
    </source>
</evidence>
<feature type="region of interest" description="Disordered" evidence="6">
    <location>
        <begin position="647"/>
        <end position="790"/>
    </location>
</feature>
<proteinExistence type="predicted"/>
<keyword evidence="5" id="KW-0418">Kinase</keyword>
<dbReference type="EC" id="2.7.13.3" evidence="2"/>
<accession>A0ABP7HH07</accession>
<sequence length="790" mass="85046">MGGRKRSIKFKILTLVLVPLVSLLGIWAFAATITIQGGLDLLKVRTVFDNVIVPSRAVMTEIQHERYLSLLYLGTGSSDRSELDTQREKTDRARAALERLALAPNVQEVTSAPLLQRTTELITVTRRLPEIRARVDSRSFTRLLTLDAYRLITDAVGRVYDKLGGVTSDTEGEPTRAIVLLGRSRELMSEEAALLAGAIAGGSFTGEERTAFTAMVTKRRLLYDMGFQRLDEELRQPYLVLQNSPAFARYASIEDQVMQDVRPGRPLPGSAATWGSTVQTLAITFDRQAGVASAKITERAGPAAATILWRIGLAAGLGLIAVALSLFVSIRFGRHITAELVSLQRAALNLAHNRLPGVVQRLRQGEDVDVAAETPPIAVGSTEEIVSVGNAFTTVQTTAVEAAVGQAEIRKGVSKVFLNLARRNQSLLHRQLAMLDSMEQRVTDPELLDELFGIDHLTTRMRRHAEGLIILSGAVPGRGWRNPVPLYDVVRAAVEEVEDYLRVQVIVPENMAICGASATDVIHLLAELVENSTIFSPPQTHVEVRGEQVARGFVIEVEDRGLGMSPEEMDLINQRLANPPEFDLADSDRLGLFVVGRLAARRGIRVSLRASPYGGTTAIVLIPDGLVTPALSGPGQHSVERIPAAEAELPPGDGRGFAGAVASGNGYPNGNGNGYPNGNGHPNGNGNGNESRLPTRNRQAGDHAGGNGTGGGRTPGLPHRVRQANLAPQLREAGQPSAESAPAHTPRHLGPLGNPLEDPLDNPPLQPSPDMFSSFRAGWERAHEGEGNMS</sequence>
<gene>
    <name evidence="8" type="ORF">GCM10022226_10310</name>
</gene>
<comment type="catalytic activity">
    <reaction evidence="1">
        <text>ATP + protein L-histidine = ADP + protein N-phospho-L-histidine.</text>
        <dbReference type="EC" id="2.7.13.3"/>
    </reaction>
</comment>
<evidence type="ECO:0000259" key="7">
    <source>
        <dbReference type="SMART" id="SM00387"/>
    </source>
</evidence>
<feature type="domain" description="Histidine kinase/HSP90-like ATPase" evidence="7">
    <location>
        <begin position="516"/>
        <end position="626"/>
    </location>
</feature>
<evidence type="ECO:0000313" key="9">
    <source>
        <dbReference type="Proteomes" id="UP001500888"/>
    </source>
</evidence>
<name>A0ABP7HH07_9ACTN</name>
<evidence type="ECO:0000256" key="2">
    <source>
        <dbReference type="ARBA" id="ARBA00012438"/>
    </source>
</evidence>
<dbReference type="Proteomes" id="UP001500888">
    <property type="component" value="Unassembled WGS sequence"/>
</dbReference>
<feature type="compositionally biased region" description="Basic and acidic residues" evidence="6">
    <location>
        <begin position="778"/>
        <end position="790"/>
    </location>
</feature>